<dbReference type="Pfam" id="PF02627">
    <property type="entry name" value="CMD"/>
    <property type="match status" value="1"/>
</dbReference>
<dbReference type="Gene3D" id="1.20.1290.10">
    <property type="entry name" value="AhpD-like"/>
    <property type="match status" value="1"/>
</dbReference>
<evidence type="ECO:0000313" key="2">
    <source>
        <dbReference type="EMBL" id="MFC4857057.1"/>
    </source>
</evidence>
<dbReference type="InterPro" id="IPR004675">
    <property type="entry name" value="AhpD_core"/>
</dbReference>
<dbReference type="RefSeq" id="WP_378059050.1">
    <property type="nucleotide sequence ID" value="NZ_JBHSIS010000017.1"/>
</dbReference>
<dbReference type="SUPFAM" id="SSF69118">
    <property type="entry name" value="AhpD-like"/>
    <property type="match status" value="1"/>
</dbReference>
<comment type="caution">
    <text evidence="2">The sequence shown here is derived from an EMBL/GenBank/DDBJ whole genome shotgun (WGS) entry which is preliminary data.</text>
</comment>
<evidence type="ECO:0000313" key="3">
    <source>
        <dbReference type="Proteomes" id="UP001595859"/>
    </source>
</evidence>
<proteinExistence type="predicted"/>
<keyword evidence="3" id="KW-1185">Reference proteome</keyword>
<feature type="domain" description="Carboxymuconolactone decarboxylase-like" evidence="1">
    <location>
        <begin position="61"/>
        <end position="104"/>
    </location>
</feature>
<organism evidence="2 3">
    <name type="scientific">Actinophytocola glycyrrhizae</name>
    <dbReference type="NCBI Taxonomy" id="2044873"/>
    <lineage>
        <taxon>Bacteria</taxon>
        <taxon>Bacillati</taxon>
        <taxon>Actinomycetota</taxon>
        <taxon>Actinomycetes</taxon>
        <taxon>Pseudonocardiales</taxon>
        <taxon>Pseudonocardiaceae</taxon>
    </lineage>
</organism>
<dbReference type="InterPro" id="IPR029032">
    <property type="entry name" value="AhpD-like"/>
</dbReference>
<dbReference type="NCBIfam" id="TIGR00778">
    <property type="entry name" value="ahpD_dom"/>
    <property type="match status" value="1"/>
</dbReference>
<reference evidence="3" key="1">
    <citation type="journal article" date="2019" name="Int. J. Syst. Evol. Microbiol.">
        <title>The Global Catalogue of Microorganisms (GCM) 10K type strain sequencing project: providing services to taxonomists for standard genome sequencing and annotation.</title>
        <authorList>
            <consortium name="The Broad Institute Genomics Platform"/>
            <consortium name="The Broad Institute Genome Sequencing Center for Infectious Disease"/>
            <person name="Wu L."/>
            <person name="Ma J."/>
        </authorList>
    </citation>
    <scope>NUCLEOTIDE SEQUENCE [LARGE SCALE GENOMIC DNA]</scope>
    <source>
        <strain evidence="3">ZS-22-S1</strain>
    </source>
</reference>
<name>A0ABV9S992_9PSEU</name>
<protein>
    <submittedName>
        <fullName evidence="2">Carboxymuconolactone decarboxylase family protein</fullName>
    </submittedName>
</protein>
<gene>
    <name evidence="2" type="ORF">ACFPCV_26470</name>
</gene>
<dbReference type="EMBL" id="JBHSIS010000017">
    <property type="protein sequence ID" value="MFC4857057.1"/>
    <property type="molecule type" value="Genomic_DNA"/>
</dbReference>
<dbReference type="InterPro" id="IPR003779">
    <property type="entry name" value="CMD-like"/>
</dbReference>
<evidence type="ECO:0000259" key="1">
    <source>
        <dbReference type="Pfam" id="PF02627"/>
    </source>
</evidence>
<accession>A0ABV9S992</accession>
<dbReference type="Proteomes" id="UP001595859">
    <property type="component" value="Unassembled WGS sequence"/>
</dbReference>
<sequence length="343" mass="36045">MVAGLVRFAVRRSLNDTRHVRVVKRRHATGLVAEVYRQVERDFSMLAPPVALHSASPDVLAASWMILRETLLAQGFADRAGKEAVATGVSLANDCPYCADVHGMTLAAIPDAGSEVAVLTEWARASSVAEPVAAPFSPSHAAELIGVAVAFHYYNRVVNVFLTESPFPSHVPESAKPKARKVLGGVLRPGPGGAAAGESLEFLPAVPPRDDLGWARSNRVVAEAFARAYAAVDAAGARSVPSSVRALVLSRLSTWDGRAPGLSRAWADDAVAGLAEEDRAAGKLALLVAFASYQVDDALVEEFRRTAPGDDTLVELAAWAGMAAARRIGTWLAGAAPAREAAA</sequence>